<sequence length="46" mass="5258">MEQVRGTRQESRQALVRFQRVDVHDVLPSGRLWSMGSRALSHPADP</sequence>
<evidence type="ECO:0000313" key="1">
    <source>
        <dbReference type="EMBL" id="CAD5108161.1"/>
    </source>
</evidence>
<dbReference type="EMBL" id="CAJFCI010000047">
    <property type="protein sequence ID" value="CAD5108161.1"/>
    <property type="molecule type" value="Genomic_DNA"/>
</dbReference>
<accession>A0A7U7I9F6</accession>
<protein>
    <submittedName>
        <fullName evidence="1">Uncharacterized protein</fullName>
    </submittedName>
</protein>
<proteinExistence type="predicted"/>
<keyword evidence="2" id="KW-1185">Reference proteome</keyword>
<reference evidence="1 2" key="1">
    <citation type="submission" date="2020-08" db="EMBL/GenBank/DDBJ databases">
        <authorList>
            <person name="Criscuolo A."/>
        </authorList>
    </citation>
    <scope>NUCLEOTIDE SEQUENCE [LARGE SCALE GENOMIC DNA]</scope>
    <source>
        <strain evidence="1">CIP111764</strain>
    </source>
</reference>
<organism evidence="1 2">
    <name type="scientific">Zestomonas carbonaria</name>
    <dbReference type="NCBI Taxonomy" id="2762745"/>
    <lineage>
        <taxon>Bacteria</taxon>
        <taxon>Pseudomonadati</taxon>
        <taxon>Pseudomonadota</taxon>
        <taxon>Gammaproteobacteria</taxon>
        <taxon>Pseudomonadales</taxon>
        <taxon>Pseudomonadaceae</taxon>
        <taxon>Zestomonas</taxon>
    </lineage>
</organism>
<name>A0A7U7I9F6_9GAMM</name>
<gene>
    <name evidence="1" type="ORF">PSEWESI4_02446</name>
</gene>
<comment type="caution">
    <text evidence="1">The sequence shown here is derived from an EMBL/GenBank/DDBJ whole genome shotgun (WGS) entry which is preliminary data.</text>
</comment>
<dbReference type="AlphaFoldDB" id="A0A7U7I9F6"/>
<dbReference type="Proteomes" id="UP000583387">
    <property type="component" value="Unassembled WGS sequence"/>
</dbReference>
<evidence type="ECO:0000313" key="2">
    <source>
        <dbReference type="Proteomes" id="UP000583387"/>
    </source>
</evidence>